<sequence length="60" mass="7012">MVQTPFDLFSWRSQSQIACDMDKVKVSDHLDATEQVAAVRTHEIRLTFESLGPRSRRYRT</sequence>
<gene>
    <name evidence="1" type="ORF">K443DRAFT_507723</name>
</gene>
<name>A0A0C9WUE0_9AGAR</name>
<accession>A0A0C9WUE0</accession>
<evidence type="ECO:0000313" key="1">
    <source>
        <dbReference type="EMBL" id="KIK02810.1"/>
    </source>
</evidence>
<reference evidence="2" key="2">
    <citation type="submission" date="2015-01" db="EMBL/GenBank/DDBJ databases">
        <title>Evolutionary Origins and Diversification of the Mycorrhizal Mutualists.</title>
        <authorList>
            <consortium name="DOE Joint Genome Institute"/>
            <consortium name="Mycorrhizal Genomics Consortium"/>
            <person name="Kohler A."/>
            <person name="Kuo A."/>
            <person name="Nagy L.G."/>
            <person name="Floudas D."/>
            <person name="Copeland A."/>
            <person name="Barry K.W."/>
            <person name="Cichocki N."/>
            <person name="Veneault-Fourrey C."/>
            <person name="LaButti K."/>
            <person name="Lindquist E.A."/>
            <person name="Lipzen A."/>
            <person name="Lundell T."/>
            <person name="Morin E."/>
            <person name="Murat C."/>
            <person name="Riley R."/>
            <person name="Ohm R."/>
            <person name="Sun H."/>
            <person name="Tunlid A."/>
            <person name="Henrissat B."/>
            <person name="Grigoriev I.V."/>
            <person name="Hibbett D.S."/>
            <person name="Martin F."/>
        </authorList>
    </citation>
    <scope>NUCLEOTIDE SEQUENCE [LARGE SCALE GENOMIC DNA]</scope>
    <source>
        <strain evidence="2">LaAM-08-1</strain>
    </source>
</reference>
<dbReference type="Proteomes" id="UP000054477">
    <property type="component" value="Unassembled WGS sequence"/>
</dbReference>
<evidence type="ECO:0000313" key="2">
    <source>
        <dbReference type="Proteomes" id="UP000054477"/>
    </source>
</evidence>
<proteinExistence type="predicted"/>
<dbReference type="HOGENOM" id="CLU_2942129_0_0_1"/>
<reference evidence="1 2" key="1">
    <citation type="submission" date="2014-04" db="EMBL/GenBank/DDBJ databases">
        <authorList>
            <consortium name="DOE Joint Genome Institute"/>
            <person name="Kuo A."/>
            <person name="Kohler A."/>
            <person name="Nagy L.G."/>
            <person name="Floudas D."/>
            <person name="Copeland A."/>
            <person name="Barry K.W."/>
            <person name="Cichocki N."/>
            <person name="Veneault-Fourrey C."/>
            <person name="LaButti K."/>
            <person name="Lindquist E.A."/>
            <person name="Lipzen A."/>
            <person name="Lundell T."/>
            <person name="Morin E."/>
            <person name="Murat C."/>
            <person name="Sun H."/>
            <person name="Tunlid A."/>
            <person name="Henrissat B."/>
            <person name="Grigoriev I.V."/>
            <person name="Hibbett D.S."/>
            <person name="Martin F."/>
            <person name="Nordberg H.P."/>
            <person name="Cantor M.N."/>
            <person name="Hua S.X."/>
        </authorList>
    </citation>
    <scope>NUCLEOTIDE SEQUENCE [LARGE SCALE GENOMIC DNA]</scope>
    <source>
        <strain evidence="1 2">LaAM-08-1</strain>
    </source>
</reference>
<dbReference type="EMBL" id="KN838587">
    <property type="protein sequence ID" value="KIK02810.1"/>
    <property type="molecule type" value="Genomic_DNA"/>
</dbReference>
<organism evidence="1 2">
    <name type="scientific">Laccaria amethystina LaAM-08-1</name>
    <dbReference type="NCBI Taxonomy" id="1095629"/>
    <lineage>
        <taxon>Eukaryota</taxon>
        <taxon>Fungi</taxon>
        <taxon>Dikarya</taxon>
        <taxon>Basidiomycota</taxon>
        <taxon>Agaricomycotina</taxon>
        <taxon>Agaricomycetes</taxon>
        <taxon>Agaricomycetidae</taxon>
        <taxon>Agaricales</taxon>
        <taxon>Agaricineae</taxon>
        <taxon>Hydnangiaceae</taxon>
        <taxon>Laccaria</taxon>
    </lineage>
</organism>
<protein>
    <submittedName>
        <fullName evidence="1">Uncharacterized protein</fullName>
    </submittedName>
</protein>
<dbReference type="AlphaFoldDB" id="A0A0C9WUE0"/>
<keyword evidence="2" id="KW-1185">Reference proteome</keyword>